<feature type="region of interest" description="Disordered" evidence="1">
    <location>
        <begin position="30"/>
        <end position="53"/>
    </location>
</feature>
<sequence length="53" mass="5675">MIGGEAAADSDNMHILLAKRYKTEGALSVTPESEADSATHSLIKSDKDLPFNQ</sequence>
<dbReference type="EMBL" id="ONZP01000007">
    <property type="protein sequence ID" value="SPJ70345.1"/>
    <property type="molecule type" value="Genomic_DNA"/>
</dbReference>
<organism evidence="2 3">
    <name type="scientific">Fusarium torulosum</name>
    <dbReference type="NCBI Taxonomy" id="33205"/>
    <lineage>
        <taxon>Eukaryota</taxon>
        <taxon>Fungi</taxon>
        <taxon>Dikarya</taxon>
        <taxon>Ascomycota</taxon>
        <taxon>Pezizomycotina</taxon>
        <taxon>Sordariomycetes</taxon>
        <taxon>Hypocreomycetidae</taxon>
        <taxon>Hypocreales</taxon>
        <taxon>Nectriaceae</taxon>
        <taxon>Fusarium</taxon>
    </lineage>
</organism>
<name>A0AAE8LXN7_9HYPO</name>
<dbReference type="AlphaFoldDB" id="A0AAE8LXN7"/>
<protein>
    <submittedName>
        <fullName evidence="2">Uncharacterized protein</fullName>
    </submittedName>
</protein>
<comment type="caution">
    <text evidence="2">The sequence shown here is derived from an EMBL/GenBank/DDBJ whole genome shotgun (WGS) entry which is preliminary data.</text>
</comment>
<reference evidence="2" key="1">
    <citation type="submission" date="2018-03" db="EMBL/GenBank/DDBJ databases">
        <authorList>
            <person name="Guldener U."/>
        </authorList>
    </citation>
    <scope>NUCLEOTIDE SEQUENCE</scope>
</reference>
<feature type="compositionally biased region" description="Basic and acidic residues" evidence="1">
    <location>
        <begin position="43"/>
        <end position="53"/>
    </location>
</feature>
<evidence type="ECO:0000256" key="1">
    <source>
        <dbReference type="SAM" id="MobiDB-lite"/>
    </source>
</evidence>
<evidence type="ECO:0000313" key="2">
    <source>
        <dbReference type="EMBL" id="SPJ70345.1"/>
    </source>
</evidence>
<dbReference type="Proteomes" id="UP001187734">
    <property type="component" value="Unassembled WGS sequence"/>
</dbReference>
<proteinExistence type="predicted"/>
<evidence type="ECO:0000313" key="3">
    <source>
        <dbReference type="Proteomes" id="UP001187734"/>
    </source>
</evidence>
<gene>
    <name evidence="2" type="ORF">FTOL_00073</name>
</gene>
<keyword evidence="3" id="KW-1185">Reference proteome</keyword>
<accession>A0AAE8LXN7</accession>